<dbReference type="InterPro" id="IPR012338">
    <property type="entry name" value="Beta-lactam/transpept-like"/>
</dbReference>
<dbReference type="InterPro" id="IPR000871">
    <property type="entry name" value="Beta-lactam_class-A"/>
</dbReference>
<dbReference type="RefSeq" id="WP_245741283.1">
    <property type="nucleotide sequence ID" value="NZ_FNPZ01000001.1"/>
</dbReference>
<name>A0A1H3M3B8_9MICO</name>
<dbReference type="AlphaFoldDB" id="A0A1H3M3B8"/>
<dbReference type="GO" id="GO:0030655">
    <property type="term" value="P:beta-lactam antibiotic catabolic process"/>
    <property type="evidence" value="ECO:0007669"/>
    <property type="project" value="InterPro"/>
</dbReference>
<feature type="region of interest" description="Disordered" evidence="1">
    <location>
        <begin position="1"/>
        <end position="25"/>
    </location>
</feature>
<evidence type="ECO:0000313" key="3">
    <source>
        <dbReference type="EMBL" id="SDY70804.1"/>
    </source>
</evidence>
<feature type="domain" description="Beta-lactamase class A catalytic" evidence="2">
    <location>
        <begin position="137"/>
        <end position="308"/>
    </location>
</feature>
<evidence type="ECO:0000313" key="4">
    <source>
        <dbReference type="Proteomes" id="UP000198891"/>
    </source>
</evidence>
<dbReference type="PANTHER" id="PTHR35333">
    <property type="entry name" value="BETA-LACTAMASE"/>
    <property type="match status" value="1"/>
</dbReference>
<dbReference type="PANTHER" id="PTHR35333:SF3">
    <property type="entry name" value="BETA-LACTAMASE-TYPE TRANSPEPTIDASE FOLD CONTAINING PROTEIN"/>
    <property type="match status" value="1"/>
</dbReference>
<dbReference type="InterPro" id="IPR045155">
    <property type="entry name" value="Beta-lactam_cat"/>
</dbReference>
<reference evidence="3 4" key="1">
    <citation type="submission" date="2016-10" db="EMBL/GenBank/DDBJ databases">
        <authorList>
            <person name="de Groot N.N."/>
        </authorList>
    </citation>
    <scope>NUCLEOTIDE SEQUENCE [LARGE SCALE GENOMIC DNA]</scope>
    <source>
        <strain evidence="3 4">CGMCC 4.3491</strain>
    </source>
</reference>
<proteinExistence type="predicted"/>
<dbReference type="GO" id="GO:0046677">
    <property type="term" value="P:response to antibiotic"/>
    <property type="evidence" value="ECO:0007669"/>
    <property type="project" value="InterPro"/>
</dbReference>
<dbReference type="Pfam" id="PF13354">
    <property type="entry name" value="Beta-lactamase2"/>
    <property type="match status" value="1"/>
</dbReference>
<organism evidence="3 4">
    <name type="scientific">Herbiconiux ginsengi</name>
    <dbReference type="NCBI Taxonomy" id="381665"/>
    <lineage>
        <taxon>Bacteria</taxon>
        <taxon>Bacillati</taxon>
        <taxon>Actinomycetota</taxon>
        <taxon>Actinomycetes</taxon>
        <taxon>Micrococcales</taxon>
        <taxon>Microbacteriaceae</taxon>
        <taxon>Herbiconiux</taxon>
    </lineage>
</organism>
<dbReference type="STRING" id="381665.SAMN05216554_1241"/>
<accession>A0A1H3M3B8</accession>
<dbReference type="EMBL" id="FNPZ01000001">
    <property type="protein sequence ID" value="SDY70804.1"/>
    <property type="molecule type" value="Genomic_DNA"/>
</dbReference>
<keyword evidence="4" id="KW-1185">Reference proteome</keyword>
<dbReference type="GO" id="GO:0008800">
    <property type="term" value="F:beta-lactamase activity"/>
    <property type="evidence" value="ECO:0007669"/>
    <property type="project" value="InterPro"/>
</dbReference>
<evidence type="ECO:0000259" key="2">
    <source>
        <dbReference type="Pfam" id="PF13354"/>
    </source>
</evidence>
<dbReference type="SUPFAM" id="SSF56601">
    <property type="entry name" value="beta-lactamase/transpeptidase-like"/>
    <property type="match status" value="1"/>
</dbReference>
<sequence>MPESIRRRARSEREEIAPRGRRTDAVDGDGVIFRKGFASLTELALSGVQVTACAVDAGSGKVLFSVDDHLSVPTASIGKVLLLIEVAARISARDGSGSAGGAVPPTPPLPGSAPSGGGPRTVRPAPGAEALSILNRTAQDSVGDSGLWQHLQVPALPVSDLAALIGATSDNLATNVLLRRIGLDAVRARAESLGLRRTLLLDIVRDVRGPDDAPQLSVGSARELATLFRGLERGEVVDETTSRLVTGWLSLGSDLSMVGGAFGLDPLAHTGPDHGIRLFNKTGTDAGIRSEAGVVVGPRAGVAYAVTMRFNDVDLPARLGVLEAMRTLGTDFLEYVY</sequence>
<gene>
    <name evidence="3" type="ORF">SAMN05216554_1241</name>
</gene>
<feature type="region of interest" description="Disordered" evidence="1">
    <location>
        <begin position="94"/>
        <end position="125"/>
    </location>
</feature>
<dbReference type="Proteomes" id="UP000198891">
    <property type="component" value="Unassembled WGS sequence"/>
</dbReference>
<evidence type="ECO:0000256" key="1">
    <source>
        <dbReference type="SAM" id="MobiDB-lite"/>
    </source>
</evidence>
<protein>
    <submittedName>
        <fullName evidence="3">Beta-lactamase class A</fullName>
    </submittedName>
</protein>
<dbReference type="Gene3D" id="3.40.710.10">
    <property type="entry name" value="DD-peptidase/beta-lactamase superfamily"/>
    <property type="match status" value="1"/>
</dbReference>